<keyword evidence="8" id="KW-0966">Cell projection</keyword>
<dbReference type="GO" id="GO:0120293">
    <property type="term" value="C:dynein axonemal particle"/>
    <property type="evidence" value="ECO:0007669"/>
    <property type="project" value="UniProtKB-SubCell"/>
</dbReference>
<comment type="caution">
    <text evidence="14">The sequence shown here is derived from an EMBL/GenBank/DDBJ whole genome shotgun (WGS) entry which is preliminary data.</text>
</comment>
<evidence type="ECO:0000256" key="12">
    <source>
        <dbReference type="PROSITE-ProRule" id="PRU00221"/>
    </source>
</evidence>
<feature type="repeat" description="WD" evidence="12">
    <location>
        <begin position="592"/>
        <end position="634"/>
    </location>
</feature>
<dbReference type="GO" id="GO:0045503">
    <property type="term" value="F:dynein light chain binding"/>
    <property type="evidence" value="ECO:0007669"/>
    <property type="project" value="TreeGrafter"/>
</dbReference>
<evidence type="ECO:0000256" key="6">
    <source>
        <dbReference type="ARBA" id="ARBA00023069"/>
    </source>
</evidence>
<feature type="region of interest" description="Disordered" evidence="13">
    <location>
        <begin position="1"/>
        <end position="23"/>
    </location>
</feature>
<dbReference type="FunFam" id="2.130.10.10:FF:000379">
    <property type="entry name" value="WD repeat domain 78"/>
    <property type="match status" value="1"/>
</dbReference>
<evidence type="ECO:0000256" key="10">
    <source>
        <dbReference type="ARBA" id="ARBA00040002"/>
    </source>
</evidence>
<evidence type="ECO:0000256" key="1">
    <source>
        <dbReference type="ARBA" id="ARBA00004611"/>
    </source>
</evidence>
<evidence type="ECO:0000256" key="5">
    <source>
        <dbReference type="ARBA" id="ARBA00022846"/>
    </source>
</evidence>
<dbReference type="GO" id="GO:0005858">
    <property type="term" value="C:axonemal dynein complex"/>
    <property type="evidence" value="ECO:0007669"/>
    <property type="project" value="TreeGrafter"/>
</dbReference>
<evidence type="ECO:0000256" key="4">
    <source>
        <dbReference type="ARBA" id="ARBA00022737"/>
    </source>
</evidence>
<evidence type="ECO:0000256" key="8">
    <source>
        <dbReference type="ARBA" id="ARBA00023273"/>
    </source>
</evidence>
<evidence type="ECO:0000256" key="7">
    <source>
        <dbReference type="ARBA" id="ARBA00023212"/>
    </source>
</evidence>
<evidence type="ECO:0000256" key="13">
    <source>
        <dbReference type="SAM" id="MobiDB-lite"/>
    </source>
</evidence>
<keyword evidence="15" id="KW-1185">Reference proteome</keyword>
<accession>A0A7L0JHV7</accession>
<protein>
    <recommendedName>
        <fullName evidence="10">Dynein axonemal intermediate chain 4</fullName>
    </recommendedName>
    <alternativeName>
        <fullName evidence="11">WD repeat-containing protein 78</fullName>
    </alternativeName>
</protein>
<reference evidence="14 15" key="1">
    <citation type="submission" date="2019-09" db="EMBL/GenBank/DDBJ databases">
        <title>Bird 10,000 Genomes (B10K) Project - Family phase.</title>
        <authorList>
            <person name="Zhang G."/>
        </authorList>
    </citation>
    <scope>NUCLEOTIDE SEQUENCE [LARGE SCALE GENOMIC DNA]</scope>
    <source>
        <strain evidence="14">B10K-DU-011-36</strain>
        <tissue evidence="14">Muscle</tissue>
    </source>
</reference>
<dbReference type="AlphaFoldDB" id="A0A7L0JHV7"/>
<dbReference type="Proteomes" id="UP000537522">
    <property type="component" value="Unassembled WGS sequence"/>
</dbReference>
<evidence type="ECO:0000256" key="11">
    <source>
        <dbReference type="ARBA" id="ARBA00041557"/>
    </source>
</evidence>
<sequence length="724" mass="80637">LQVFDDEGKDVTPHPLFRSDPDTVVPKQGKLLASSDYSGATGSGFLSSFSMHQTEENGSISKSNISTTESILDEIVEPGSQQDAAVSLSDAQVRCEEIKEQLTEEDLDRRVDIYLTETETIWILDMPSAAVSVESEDAGRVLERNKIDVDICKNRPGNDRFVEKMMQTINGAVKNKEVQCNKIVMEDKGMVVTSWDLYDSFNASEIEPTSKVEGSRATTGKSSTSHMTKKRDQTASATSARGSITSSTTTSKSAVLARIHEEEKKRLEAILISENFQQDLFFMERVLMENIFQPKLAAYRQFPVLTDPAVTSDNGSTVVAMKETKQEEHDEGRKDKEEQKEALTDPSILSDLNKTSEEIVPPSLERLWSYMCDLTNGHTVSSMAWSKVNPDLLAVGYGTFDFKEQKKGLACCWSLKNPMWPERVFQCKHGVTALDFSMASPNLLAVGMYDGTIAIYDVRNCNTTTLMDSGESSEKHTGPVWQLKWVEQDRDATGDDKRETLISISADGRITKWLIQKGLDCTDLMKIKRTGSEKKNLPGEKERKSGAVISRQAAGMCFDFHPKDTTFYLAGTEEGLIHKCSCSYDKQFLETYRGHKGPVYKVAWNPFSTDVFLSCSADWSIILWHQNSQMPILTFSSTTTVVHDIMWSPKSIFIFAAANESRVEIWDLSVSILDPVITHFASPEAKFTSVLFAKNTDCLLVGNSKGEVIVFELQNLAASSSTKV</sequence>
<evidence type="ECO:0000256" key="9">
    <source>
        <dbReference type="ARBA" id="ARBA00024190"/>
    </source>
</evidence>
<dbReference type="Pfam" id="PF00400">
    <property type="entry name" value="WD40"/>
    <property type="match status" value="2"/>
</dbReference>
<evidence type="ECO:0000256" key="3">
    <source>
        <dbReference type="ARBA" id="ARBA00022574"/>
    </source>
</evidence>
<dbReference type="InterPro" id="IPR001680">
    <property type="entry name" value="WD40_rpt"/>
</dbReference>
<dbReference type="InterPro" id="IPR050687">
    <property type="entry name" value="Dynein_IC"/>
</dbReference>
<dbReference type="InterPro" id="IPR015943">
    <property type="entry name" value="WD40/YVTN_repeat-like_dom_sf"/>
</dbReference>
<dbReference type="EMBL" id="VXAL01000429">
    <property type="protein sequence ID" value="NXK44204.1"/>
    <property type="molecule type" value="Genomic_DNA"/>
</dbReference>
<feature type="compositionally biased region" description="Low complexity" evidence="13">
    <location>
        <begin position="234"/>
        <end position="254"/>
    </location>
</feature>
<dbReference type="GO" id="GO:0045504">
    <property type="term" value="F:dynein heavy chain binding"/>
    <property type="evidence" value="ECO:0007669"/>
    <property type="project" value="TreeGrafter"/>
</dbReference>
<comment type="subcellular location">
    <subcellularLocation>
        <location evidence="1">Cytoplasm</location>
        <location evidence="1">Cytoskeleton</location>
        <location evidence="1">Flagellum axoneme</location>
    </subcellularLocation>
    <subcellularLocation>
        <location evidence="9">Dynein axonemal particle</location>
    </subcellularLocation>
</comment>
<name>A0A7L0JHV7_CHATO</name>
<keyword evidence="4" id="KW-0677">Repeat</keyword>
<feature type="compositionally biased region" description="Basic and acidic residues" evidence="13">
    <location>
        <begin position="9"/>
        <end position="21"/>
    </location>
</feature>
<dbReference type="SMART" id="SM00320">
    <property type="entry name" value="WD40"/>
    <property type="match status" value="5"/>
</dbReference>
<dbReference type="FunFam" id="2.130.10.10:FF:000373">
    <property type="entry name" value="WD repeat domain 78"/>
    <property type="match status" value="1"/>
</dbReference>
<keyword evidence="5" id="KW-0282">Flagellum</keyword>
<evidence type="ECO:0000256" key="2">
    <source>
        <dbReference type="ARBA" id="ARBA00022490"/>
    </source>
</evidence>
<proteinExistence type="predicted"/>
<evidence type="ECO:0000313" key="15">
    <source>
        <dbReference type="Proteomes" id="UP000537522"/>
    </source>
</evidence>
<feature type="non-terminal residue" evidence="14">
    <location>
        <position position="1"/>
    </location>
</feature>
<keyword evidence="3 12" id="KW-0853">WD repeat</keyword>
<dbReference type="InterPro" id="IPR036322">
    <property type="entry name" value="WD40_repeat_dom_sf"/>
</dbReference>
<feature type="region of interest" description="Disordered" evidence="13">
    <location>
        <begin position="323"/>
        <end position="342"/>
    </location>
</feature>
<keyword evidence="6" id="KW-0969">Cilium</keyword>
<keyword evidence="2" id="KW-0963">Cytoplasm</keyword>
<feature type="non-terminal residue" evidence="14">
    <location>
        <position position="724"/>
    </location>
</feature>
<dbReference type="GO" id="GO:0003341">
    <property type="term" value="P:cilium movement"/>
    <property type="evidence" value="ECO:0007669"/>
    <property type="project" value="TreeGrafter"/>
</dbReference>
<dbReference type="PANTHER" id="PTHR12442">
    <property type="entry name" value="DYNEIN INTERMEDIATE CHAIN"/>
    <property type="match status" value="1"/>
</dbReference>
<dbReference type="SUPFAM" id="SSF50978">
    <property type="entry name" value="WD40 repeat-like"/>
    <property type="match status" value="1"/>
</dbReference>
<dbReference type="PROSITE" id="PS50082">
    <property type="entry name" value="WD_REPEATS_2"/>
    <property type="match status" value="2"/>
</dbReference>
<dbReference type="PANTHER" id="PTHR12442:SF12">
    <property type="entry name" value="DYNEIN AXONEMAL INTERMEDIATE CHAIN 4"/>
    <property type="match status" value="1"/>
</dbReference>
<organism evidence="14 15">
    <name type="scientific">Chauna torquata</name>
    <name type="common">Southern screamer</name>
    <dbReference type="NCBI Taxonomy" id="30388"/>
    <lineage>
        <taxon>Eukaryota</taxon>
        <taxon>Metazoa</taxon>
        <taxon>Chordata</taxon>
        <taxon>Craniata</taxon>
        <taxon>Vertebrata</taxon>
        <taxon>Euteleostomi</taxon>
        <taxon>Archelosauria</taxon>
        <taxon>Archosauria</taxon>
        <taxon>Dinosauria</taxon>
        <taxon>Saurischia</taxon>
        <taxon>Theropoda</taxon>
        <taxon>Coelurosauria</taxon>
        <taxon>Aves</taxon>
        <taxon>Neognathae</taxon>
        <taxon>Galloanserae</taxon>
        <taxon>Anseriformes</taxon>
        <taxon>Anhimidae</taxon>
        <taxon>Chauna</taxon>
    </lineage>
</organism>
<keyword evidence="7" id="KW-0206">Cytoskeleton</keyword>
<feature type="repeat" description="WD" evidence="12">
    <location>
        <begin position="635"/>
        <end position="669"/>
    </location>
</feature>
<feature type="compositionally biased region" description="Polar residues" evidence="13">
    <location>
        <begin position="216"/>
        <end position="226"/>
    </location>
</feature>
<evidence type="ECO:0000313" key="14">
    <source>
        <dbReference type="EMBL" id="NXK44204.1"/>
    </source>
</evidence>
<feature type="region of interest" description="Disordered" evidence="13">
    <location>
        <begin position="208"/>
        <end position="254"/>
    </location>
</feature>
<dbReference type="Gene3D" id="2.130.10.10">
    <property type="entry name" value="YVTN repeat-like/Quinoprotein amine dehydrogenase"/>
    <property type="match status" value="2"/>
</dbReference>
<gene>
    <name evidence="14" type="primary">Wdr78</name>
    <name evidence="14" type="ORF">CHATOR_R07982</name>
</gene>